<name>Q5FMC7_LACAC</name>
<keyword evidence="1" id="KW-0472">Membrane</keyword>
<organism evidence="3">
    <name type="scientific">Lactobacillus acidophilus (strain ATCC 700396 / NCK56 / N2 / NCFM)</name>
    <dbReference type="NCBI Taxonomy" id="272621"/>
    <lineage>
        <taxon>Bacteria</taxon>
        <taxon>Bacillati</taxon>
        <taxon>Bacillota</taxon>
        <taxon>Bacilli</taxon>
        <taxon>Lactobacillales</taxon>
        <taxon>Lactobacillaceae</taxon>
        <taxon>Lactobacillus</taxon>
    </lineage>
</organism>
<dbReference type="BioCyc" id="LACI272621:G1G49-245-MONOMER"/>
<keyword evidence="3" id="KW-1185">Reference proteome</keyword>
<dbReference type="PATRIC" id="fig|272621.13.peg.241"/>
<keyword evidence="1" id="KW-1133">Transmembrane helix</keyword>
<dbReference type="EMBL" id="CP000033">
    <property type="protein sequence ID" value="AAV42147.1"/>
    <property type="molecule type" value="Genomic_DNA"/>
</dbReference>
<dbReference type="STRING" id="272621.LBA0254"/>
<dbReference type="eggNOG" id="ENOG5030ARI">
    <property type="taxonomic scope" value="Bacteria"/>
</dbReference>
<keyword evidence="1" id="KW-0812">Transmembrane</keyword>
<reference evidence="2 3" key="1">
    <citation type="journal article" date="2005" name="Proc. Natl. Acad. Sci. U.S.A.">
        <title>Complete genome sequence of the probiotic lactic acid bacterium Lactobacillus acidophilus NCFM.</title>
        <authorList>
            <person name="Altermann E."/>
            <person name="Russell W.M."/>
            <person name="Azcarate-Peril M.A."/>
            <person name="Barrangou R."/>
            <person name="Buck B.L."/>
            <person name="McAuliffe O."/>
            <person name="Souther N."/>
            <person name="Dobson A."/>
            <person name="Duong T."/>
            <person name="Callanan M."/>
            <person name="Lick S."/>
            <person name="Hamrick A."/>
            <person name="Cano R."/>
            <person name="Klaenhammer T.R."/>
        </authorList>
    </citation>
    <scope>NUCLEOTIDE SEQUENCE [LARGE SCALE GENOMIC DNA]</scope>
    <source>
        <strain evidence="3">ATCC 700396 / NCK56 / N2 / NCFM</strain>
    </source>
</reference>
<feature type="transmembrane region" description="Helical" evidence="1">
    <location>
        <begin position="7"/>
        <end position="27"/>
    </location>
</feature>
<dbReference type="RefSeq" id="WP_003548950.1">
    <property type="nucleotide sequence ID" value="NC_006814.3"/>
</dbReference>
<proteinExistence type="predicted"/>
<protein>
    <submittedName>
        <fullName evidence="2">Uncharacterized protein</fullName>
    </submittedName>
</protein>
<dbReference type="OrthoDB" id="2317805at2"/>
<feature type="transmembrane region" description="Helical" evidence="1">
    <location>
        <begin position="47"/>
        <end position="68"/>
    </location>
</feature>
<accession>Q5FMC7</accession>
<dbReference type="Proteomes" id="UP000006381">
    <property type="component" value="Chromosome"/>
</dbReference>
<sequence>MKIAQRITGIAAIILWIASIAILVIAGMQHKLLGLLPIIAYNRPQNFVGWMVVLAVIFTGVRIFLNLFKGKE</sequence>
<dbReference type="KEGG" id="lac:LBA0254"/>
<gene>
    <name evidence="2" type="ordered locus">LBA0254</name>
</gene>
<evidence type="ECO:0000313" key="2">
    <source>
        <dbReference type="EMBL" id="AAV42147.1"/>
    </source>
</evidence>
<evidence type="ECO:0000256" key="1">
    <source>
        <dbReference type="SAM" id="Phobius"/>
    </source>
</evidence>
<evidence type="ECO:0000313" key="3">
    <source>
        <dbReference type="Proteomes" id="UP000006381"/>
    </source>
</evidence>
<dbReference type="AlphaFoldDB" id="Q5FMC7"/>
<dbReference type="GeneID" id="93290641"/>
<dbReference type="HOGENOM" id="CLU_2735006_0_0_9"/>